<dbReference type="InterPro" id="IPR012337">
    <property type="entry name" value="RNaseH-like_sf"/>
</dbReference>
<evidence type="ECO:0000313" key="4">
    <source>
        <dbReference type="Proteomes" id="UP001630127"/>
    </source>
</evidence>
<dbReference type="AlphaFoldDB" id="A0ABD2XXL8"/>
<comment type="caution">
    <text evidence="3">The sequence shown here is derived from an EMBL/GenBank/DDBJ whole genome shotgun (WGS) entry which is preliminary data.</text>
</comment>
<dbReference type="SUPFAM" id="SSF53098">
    <property type="entry name" value="Ribonuclease H-like"/>
    <property type="match status" value="1"/>
</dbReference>
<dbReference type="PANTHER" id="PTHR47074:SF11">
    <property type="entry name" value="REVERSE TRANSCRIPTASE-LIKE PROTEIN"/>
    <property type="match status" value="1"/>
</dbReference>
<dbReference type="Gene3D" id="3.30.420.10">
    <property type="entry name" value="Ribonuclease H-like superfamily/Ribonuclease H"/>
    <property type="match status" value="1"/>
</dbReference>
<dbReference type="InterPro" id="IPR052929">
    <property type="entry name" value="RNase_H-like_EbsB-rel"/>
</dbReference>
<keyword evidence="1" id="KW-1133">Transmembrane helix</keyword>
<dbReference type="CDD" id="cd06222">
    <property type="entry name" value="RNase_H_like"/>
    <property type="match status" value="1"/>
</dbReference>
<dbReference type="Proteomes" id="UP001630127">
    <property type="component" value="Unassembled WGS sequence"/>
</dbReference>
<dbReference type="PANTHER" id="PTHR47074">
    <property type="entry name" value="BNAC02G40300D PROTEIN"/>
    <property type="match status" value="1"/>
</dbReference>
<gene>
    <name evidence="3" type="ORF">ACH5RR_039220</name>
</gene>
<dbReference type="InterPro" id="IPR036397">
    <property type="entry name" value="RNaseH_sf"/>
</dbReference>
<feature type="transmembrane region" description="Helical" evidence="1">
    <location>
        <begin position="172"/>
        <end position="194"/>
    </location>
</feature>
<name>A0ABD2XXL8_9GENT</name>
<keyword evidence="4" id="KW-1185">Reference proteome</keyword>
<dbReference type="Pfam" id="PF13456">
    <property type="entry name" value="RVT_3"/>
    <property type="match status" value="1"/>
</dbReference>
<protein>
    <recommendedName>
        <fullName evidence="2">RNase H type-1 domain-containing protein</fullName>
    </recommendedName>
</protein>
<dbReference type="InterPro" id="IPR002156">
    <property type="entry name" value="RNaseH_domain"/>
</dbReference>
<reference evidence="3 4" key="1">
    <citation type="submission" date="2024-11" db="EMBL/GenBank/DDBJ databases">
        <title>A near-complete genome assembly of Cinchona calisaya.</title>
        <authorList>
            <person name="Lian D.C."/>
            <person name="Zhao X.W."/>
            <person name="Wei L."/>
        </authorList>
    </citation>
    <scope>NUCLEOTIDE SEQUENCE [LARGE SCALE GENOMIC DNA]</scope>
    <source>
        <tissue evidence="3">Nenye</tissue>
    </source>
</reference>
<organism evidence="3 4">
    <name type="scientific">Cinchona calisaya</name>
    <dbReference type="NCBI Taxonomy" id="153742"/>
    <lineage>
        <taxon>Eukaryota</taxon>
        <taxon>Viridiplantae</taxon>
        <taxon>Streptophyta</taxon>
        <taxon>Embryophyta</taxon>
        <taxon>Tracheophyta</taxon>
        <taxon>Spermatophyta</taxon>
        <taxon>Magnoliopsida</taxon>
        <taxon>eudicotyledons</taxon>
        <taxon>Gunneridae</taxon>
        <taxon>Pentapetalae</taxon>
        <taxon>asterids</taxon>
        <taxon>lamiids</taxon>
        <taxon>Gentianales</taxon>
        <taxon>Rubiaceae</taxon>
        <taxon>Cinchonoideae</taxon>
        <taxon>Cinchoneae</taxon>
        <taxon>Cinchona</taxon>
    </lineage>
</organism>
<sequence length="298" mass="33526">MRYNEVKGLRNDLDRWCESAEKLEQIGIKHFSKIFELSQPSNGVLGEVITRVQIRVTSRMNDKLIRTFSAYEADTIHIFFECLIALQMWALSFLSGSVFEWRREDAILWLKGILFQCRKRQNYLPFFVGCSGGIGIGLFIKGSTQDPLSMVTFGRNMDGTDLGSWQEMEKRILLRPLLIVGLIIGMAIHAELLAAQLAIELAKILHINEVVLEEDALQVTNALRDGGKNLSCIGHIVNEVCRSMGKINVQEISWISRNGNLAAHYVAQLAKSLDVRMAWLHKPPSSLQSVIAVGDFLP</sequence>
<proteinExistence type="predicted"/>
<feature type="domain" description="RNase H type-1" evidence="2">
    <location>
        <begin position="189"/>
        <end position="269"/>
    </location>
</feature>
<evidence type="ECO:0000256" key="1">
    <source>
        <dbReference type="SAM" id="Phobius"/>
    </source>
</evidence>
<evidence type="ECO:0000313" key="3">
    <source>
        <dbReference type="EMBL" id="KAL3500127.1"/>
    </source>
</evidence>
<feature type="transmembrane region" description="Helical" evidence="1">
    <location>
        <begin position="122"/>
        <end position="140"/>
    </location>
</feature>
<evidence type="ECO:0000259" key="2">
    <source>
        <dbReference type="Pfam" id="PF13456"/>
    </source>
</evidence>
<accession>A0ABD2XXL8</accession>
<keyword evidence="1" id="KW-0472">Membrane</keyword>
<dbReference type="EMBL" id="JBJUIK010000016">
    <property type="protein sequence ID" value="KAL3500127.1"/>
    <property type="molecule type" value="Genomic_DNA"/>
</dbReference>
<dbReference type="InterPro" id="IPR044730">
    <property type="entry name" value="RNase_H-like_dom_plant"/>
</dbReference>
<keyword evidence="1" id="KW-0812">Transmembrane</keyword>